<dbReference type="EMBL" id="GGEC01056729">
    <property type="protein sequence ID" value="MBX37213.1"/>
    <property type="molecule type" value="Transcribed_RNA"/>
</dbReference>
<organism evidence="1">
    <name type="scientific">Rhizophora mucronata</name>
    <name type="common">Asiatic mangrove</name>
    <dbReference type="NCBI Taxonomy" id="61149"/>
    <lineage>
        <taxon>Eukaryota</taxon>
        <taxon>Viridiplantae</taxon>
        <taxon>Streptophyta</taxon>
        <taxon>Embryophyta</taxon>
        <taxon>Tracheophyta</taxon>
        <taxon>Spermatophyta</taxon>
        <taxon>Magnoliopsida</taxon>
        <taxon>eudicotyledons</taxon>
        <taxon>Gunneridae</taxon>
        <taxon>Pentapetalae</taxon>
        <taxon>rosids</taxon>
        <taxon>fabids</taxon>
        <taxon>Malpighiales</taxon>
        <taxon>Rhizophoraceae</taxon>
        <taxon>Rhizophora</taxon>
    </lineage>
</organism>
<evidence type="ECO:0000313" key="1">
    <source>
        <dbReference type="EMBL" id="MBX37213.1"/>
    </source>
</evidence>
<reference evidence="1" key="1">
    <citation type="submission" date="2018-02" db="EMBL/GenBank/DDBJ databases">
        <title>Rhizophora mucronata_Transcriptome.</title>
        <authorList>
            <person name="Meera S.P."/>
            <person name="Sreeshan A."/>
            <person name="Augustine A."/>
        </authorList>
    </citation>
    <scope>NUCLEOTIDE SEQUENCE</scope>
    <source>
        <tissue evidence="1">Leaf</tissue>
    </source>
</reference>
<dbReference type="AlphaFoldDB" id="A0A2P2N431"/>
<sequence>MPALIVVIFKLEASYKKRNNSMQIS</sequence>
<protein>
    <submittedName>
        <fullName evidence="1">Uncharacterized protein</fullName>
    </submittedName>
</protein>
<proteinExistence type="predicted"/>
<name>A0A2P2N431_RHIMU</name>
<accession>A0A2P2N431</accession>